<keyword evidence="4" id="KW-1003">Cell membrane</keyword>
<feature type="domain" description="Na+/H+ antiporter NhaC-like C-terminal" evidence="10">
    <location>
        <begin position="78"/>
        <end position="232"/>
    </location>
</feature>
<evidence type="ECO:0000256" key="1">
    <source>
        <dbReference type="ARBA" id="ARBA00004651"/>
    </source>
</evidence>
<feature type="transmembrane region" description="Helical" evidence="9">
    <location>
        <begin position="429"/>
        <end position="448"/>
    </location>
</feature>
<dbReference type="InterPro" id="IPR052180">
    <property type="entry name" value="NhaC_Na-H+_Antiporter"/>
</dbReference>
<keyword evidence="3" id="KW-0050">Antiport</keyword>
<feature type="transmembrane region" description="Helical" evidence="9">
    <location>
        <begin position="93"/>
        <end position="110"/>
    </location>
</feature>
<keyword evidence="2" id="KW-0813">Transport</keyword>
<feature type="transmembrane region" description="Helical" evidence="9">
    <location>
        <begin position="309"/>
        <end position="328"/>
    </location>
</feature>
<evidence type="ECO:0000256" key="8">
    <source>
        <dbReference type="ARBA" id="ARBA00038435"/>
    </source>
</evidence>
<evidence type="ECO:0000256" key="3">
    <source>
        <dbReference type="ARBA" id="ARBA00022449"/>
    </source>
</evidence>
<evidence type="ECO:0000313" key="11">
    <source>
        <dbReference type="EMBL" id="MBH8593854.1"/>
    </source>
</evidence>
<evidence type="ECO:0000256" key="7">
    <source>
        <dbReference type="ARBA" id="ARBA00023136"/>
    </source>
</evidence>
<dbReference type="AlphaFoldDB" id="A0A8I1A2Z7"/>
<organism evidence="11 12">
    <name type="scientific">Thermoactinomyces intermedius</name>
    <dbReference type="NCBI Taxonomy" id="2024"/>
    <lineage>
        <taxon>Bacteria</taxon>
        <taxon>Bacillati</taxon>
        <taxon>Bacillota</taxon>
        <taxon>Bacilli</taxon>
        <taxon>Bacillales</taxon>
        <taxon>Thermoactinomycetaceae</taxon>
        <taxon>Thermoactinomyces</taxon>
    </lineage>
</organism>
<dbReference type="Pfam" id="PF03553">
    <property type="entry name" value="Na_H_antiporter"/>
    <property type="match status" value="2"/>
</dbReference>
<dbReference type="PANTHER" id="PTHR33451">
    <property type="entry name" value="MALATE-2H(+)/NA(+)-LACTATE ANTIPORTER"/>
    <property type="match status" value="1"/>
</dbReference>
<feature type="transmembrane region" description="Helical" evidence="9">
    <location>
        <begin position="30"/>
        <end position="49"/>
    </location>
</feature>
<dbReference type="Proteomes" id="UP000633619">
    <property type="component" value="Unassembled WGS sequence"/>
</dbReference>
<comment type="subcellular location">
    <subcellularLocation>
        <location evidence="1">Cell membrane</location>
        <topology evidence="1">Multi-pass membrane protein</topology>
    </subcellularLocation>
</comment>
<feature type="transmembrane region" description="Helical" evidence="9">
    <location>
        <begin position="348"/>
        <end position="371"/>
    </location>
</feature>
<comment type="caution">
    <text evidence="11">The sequence shown here is derived from an EMBL/GenBank/DDBJ whole genome shotgun (WGS) entry which is preliminary data.</text>
</comment>
<dbReference type="InterPro" id="IPR018461">
    <property type="entry name" value="Na/H_Antiport_NhaC-like_C"/>
</dbReference>
<dbReference type="GO" id="GO:0015297">
    <property type="term" value="F:antiporter activity"/>
    <property type="evidence" value="ECO:0007669"/>
    <property type="project" value="UniProtKB-KW"/>
</dbReference>
<comment type="similarity">
    <text evidence="8">Belongs to the NhaC Na(+)/H(+) (TC 2.A.35) antiporter family.</text>
</comment>
<gene>
    <name evidence="11" type="ORF">I8U20_00750</name>
</gene>
<sequence length="465" mass="49224">METEDLFVLIEEVFSFDKGERRLKNRENPWALLPFAVFLILFIGVGAYTGDFTKMPAIIAVMIASVLALCMHRKESLASKLQHYFRGAGHPDILMMIMIFLLSGAFSAVAKGMGAVDSTVNLALNLLPANWLMVGLFVIACFISLAMGTSMGTIVALAPIGVGISQQADIAPALSMAVVIGGAMFGDNLSFISDTTIAAVSTQMIKMKDKFKANFLIVLPAAVLTAVILFFFTEGGQGSVAGGVAGGQDYSILQTLPYIAVLITALLGVHVLIVLILGIVFAGAIGLFEGSYTLLSLVKQAEVGITGMQSLSILVLLIGGMVELIRHYGGIQFLLNLLTSKVRTKTGAQFGIAGLVSLTNLCVANNTISIIMTGPLAKEISDRYGIDGRKSASLLDIFSCSVQGLIPYGPQMLLAAGIASISPVSILAYSYYPALIAVCAVLSILFRFPRLKAVPVSHQQEAKAS</sequence>
<evidence type="ECO:0000256" key="5">
    <source>
        <dbReference type="ARBA" id="ARBA00022692"/>
    </source>
</evidence>
<feature type="domain" description="Na+/H+ antiporter NhaC-like C-terminal" evidence="10">
    <location>
        <begin position="262"/>
        <end position="447"/>
    </location>
</feature>
<evidence type="ECO:0000256" key="4">
    <source>
        <dbReference type="ARBA" id="ARBA00022475"/>
    </source>
</evidence>
<reference evidence="11 12" key="1">
    <citation type="submission" date="2020-12" db="EMBL/GenBank/DDBJ databases">
        <title>WGS of Thermoactinomyces spp.</title>
        <authorList>
            <person name="Cheng K."/>
        </authorList>
    </citation>
    <scope>NUCLEOTIDE SEQUENCE [LARGE SCALE GENOMIC DNA]</scope>
    <source>
        <strain evidence="12">CICC 10671\DSM 43846</strain>
    </source>
</reference>
<dbReference type="PANTHER" id="PTHR33451:SF5">
    <property type="entry name" value="NA+_H+ ANTIPORTER"/>
    <property type="match status" value="1"/>
</dbReference>
<keyword evidence="7 9" id="KW-0472">Membrane</keyword>
<keyword evidence="5 9" id="KW-0812">Transmembrane</keyword>
<evidence type="ECO:0000256" key="6">
    <source>
        <dbReference type="ARBA" id="ARBA00022989"/>
    </source>
</evidence>
<name>A0A8I1A2Z7_THEIN</name>
<proteinExistence type="inferred from homology"/>
<evidence type="ECO:0000313" key="12">
    <source>
        <dbReference type="Proteomes" id="UP000633619"/>
    </source>
</evidence>
<accession>A0A8I1A2Z7</accession>
<feature type="transmembrane region" description="Helical" evidence="9">
    <location>
        <begin position="258"/>
        <end position="288"/>
    </location>
</feature>
<protein>
    <submittedName>
        <fullName evidence="11">Na+/H+ antiporter NhaC family protein</fullName>
    </submittedName>
</protein>
<dbReference type="RefSeq" id="WP_181731080.1">
    <property type="nucleotide sequence ID" value="NZ_JACEIR010000001.1"/>
</dbReference>
<feature type="transmembrane region" description="Helical" evidence="9">
    <location>
        <begin position="130"/>
        <end position="157"/>
    </location>
</feature>
<feature type="transmembrane region" description="Helical" evidence="9">
    <location>
        <begin position="213"/>
        <end position="232"/>
    </location>
</feature>
<keyword evidence="12" id="KW-1185">Reference proteome</keyword>
<evidence type="ECO:0000256" key="2">
    <source>
        <dbReference type="ARBA" id="ARBA00022448"/>
    </source>
</evidence>
<evidence type="ECO:0000259" key="10">
    <source>
        <dbReference type="Pfam" id="PF03553"/>
    </source>
</evidence>
<evidence type="ECO:0000256" key="9">
    <source>
        <dbReference type="SAM" id="Phobius"/>
    </source>
</evidence>
<dbReference type="EMBL" id="JAECVW010000001">
    <property type="protein sequence ID" value="MBH8593854.1"/>
    <property type="molecule type" value="Genomic_DNA"/>
</dbReference>
<keyword evidence="6 9" id="KW-1133">Transmembrane helix</keyword>
<dbReference type="GO" id="GO:0005886">
    <property type="term" value="C:plasma membrane"/>
    <property type="evidence" value="ECO:0007669"/>
    <property type="project" value="UniProtKB-SubCell"/>
</dbReference>